<dbReference type="InterPro" id="IPR014729">
    <property type="entry name" value="Rossmann-like_a/b/a_fold"/>
</dbReference>
<evidence type="ECO:0000313" key="4">
    <source>
        <dbReference type="Proteomes" id="UP000033551"/>
    </source>
</evidence>
<sequence>MPQVVVGVGGGLGGLGVLHRAAVEARLRRVELCAVLAWQAPDGGPGSRTSCGAPVLALCRSAAAHRLREVLGTAFGAGAPDLTVTGLTVRGTAGAALVDVARDPDDLLVVGSGPRGPLRRLLRPSVARYVLAHAACPVLTVPPSPLQAEYEAVHRRNSWRLPLDARELA</sequence>
<name>A0A0F4JP08_9ACTN</name>
<reference evidence="3 4" key="1">
    <citation type="submission" date="2015-02" db="EMBL/GenBank/DDBJ databases">
        <authorList>
            <person name="Ju K.-S."/>
            <person name="Doroghazi J.R."/>
            <person name="Metcalf W."/>
        </authorList>
    </citation>
    <scope>NUCLEOTIDE SEQUENCE [LARGE SCALE GENOMIC DNA]</scope>
    <source>
        <strain evidence="3 4">NRRL ISP-5550</strain>
    </source>
</reference>
<protein>
    <recommendedName>
        <fullName evidence="2">UspA domain-containing protein</fullName>
    </recommendedName>
</protein>
<evidence type="ECO:0000259" key="2">
    <source>
        <dbReference type="Pfam" id="PF00582"/>
    </source>
</evidence>
<gene>
    <name evidence="3" type="ORF">VR44_08885</name>
</gene>
<comment type="similarity">
    <text evidence="1">Belongs to the universal stress protein A family.</text>
</comment>
<dbReference type="RefSeq" id="WP_045946856.1">
    <property type="nucleotide sequence ID" value="NZ_JZWV01000189.1"/>
</dbReference>
<dbReference type="InterPro" id="IPR006016">
    <property type="entry name" value="UspA"/>
</dbReference>
<organism evidence="3 4">
    <name type="scientific">Streptomyces katrae</name>
    <dbReference type="NCBI Taxonomy" id="68223"/>
    <lineage>
        <taxon>Bacteria</taxon>
        <taxon>Bacillati</taxon>
        <taxon>Actinomycetota</taxon>
        <taxon>Actinomycetes</taxon>
        <taxon>Kitasatosporales</taxon>
        <taxon>Streptomycetaceae</taxon>
        <taxon>Streptomyces</taxon>
    </lineage>
</organism>
<dbReference type="InterPro" id="IPR006015">
    <property type="entry name" value="Universal_stress_UspA"/>
</dbReference>
<evidence type="ECO:0000256" key="1">
    <source>
        <dbReference type="ARBA" id="ARBA00008791"/>
    </source>
</evidence>
<dbReference type="EMBL" id="JZWV01000189">
    <property type="protein sequence ID" value="KJY35915.1"/>
    <property type="molecule type" value="Genomic_DNA"/>
</dbReference>
<comment type="caution">
    <text evidence="3">The sequence shown here is derived from an EMBL/GenBank/DDBJ whole genome shotgun (WGS) entry which is preliminary data.</text>
</comment>
<dbReference type="PATRIC" id="fig|68223.7.peg.4945"/>
<dbReference type="Gene3D" id="3.40.50.620">
    <property type="entry name" value="HUPs"/>
    <property type="match status" value="1"/>
</dbReference>
<dbReference type="AlphaFoldDB" id="A0A0F4JP08"/>
<keyword evidence="4" id="KW-1185">Reference proteome</keyword>
<dbReference type="CDD" id="cd00293">
    <property type="entry name" value="USP-like"/>
    <property type="match status" value="1"/>
</dbReference>
<dbReference type="PRINTS" id="PR01438">
    <property type="entry name" value="UNVRSLSTRESS"/>
</dbReference>
<dbReference type="OrthoDB" id="3472822at2"/>
<dbReference type="Pfam" id="PF00582">
    <property type="entry name" value="Usp"/>
    <property type="match status" value="1"/>
</dbReference>
<evidence type="ECO:0000313" key="3">
    <source>
        <dbReference type="EMBL" id="KJY35915.1"/>
    </source>
</evidence>
<accession>A0A0F4JP08</accession>
<feature type="domain" description="UspA" evidence="2">
    <location>
        <begin position="3"/>
        <end position="142"/>
    </location>
</feature>
<dbReference type="Proteomes" id="UP000033551">
    <property type="component" value="Unassembled WGS sequence"/>
</dbReference>
<proteinExistence type="inferred from homology"/>
<dbReference type="SUPFAM" id="SSF52402">
    <property type="entry name" value="Adenine nucleotide alpha hydrolases-like"/>
    <property type="match status" value="1"/>
</dbReference>